<dbReference type="AlphaFoldDB" id="A0A511XH80"/>
<dbReference type="PANTHER" id="PTHR10371:SF3">
    <property type="entry name" value="NADH DEHYDROGENASE [UBIQUINONE] FLAVOPROTEIN 2, MITOCHONDRIAL"/>
    <property type="match status" value="1"/>
</dbReference>
<dbReference type="Proteomes" id="UP000321746">
    <property type="component" value="Unassembled WGS sequence"/>
</dbReference>
<feature type="binding site" evidence="7">
    <location>
        <position position="131"/>
    </location>
    <ligand>
        <name>[2Fe-2S] cluster</name>
        <dbReference type="ChEBI" id="CHEBI:190135"/>
    </ligand>
</feature>
<comment type="caution">
    <text evidence="8">The sequence shown here is derived from an EMBL/GenBank/DDBJ whole genome shotgun (WGS) entry which is preliminary data.</text>
</comment>
<evidence type="ECO:0000256" key="1">
    <source>
        <dbReference type="ARBA" id="ARBA00010643"/>
    </source>
</evidence>
<accession>A0A511XH80</accession>
<evidence type="ECO:0000256" key="6">
    <source>
        <dbReference type="ARBA" id="ARBA00034078"/>
    </source>
</evidence>
<dbReference type="Gene3D" id="1.10.10.1590">
    <property type="entry name" value="NADH-quinone oxidoreductase subunit E"/>
    <property type="match status" value="1"/>
</dbReference>
<dbReference type="OrthoDB" id="9807941at2"/>
<dbReference type="GO" id="GO:0003954">
    <property type="term" value="F:NADH dehydrogenase activity"/>
    <property type="evidence" value="ECO:0007669"/>
    <property type="project" value="TreeGrafter"/>
</dbReference>
<comment type="cofactor">
    <cofactor evidence="6">
        <name>[2Fe-2S] cluster</name>
        <dbReference type="ChEBI" id="CHEBI:190135"/>
    </cofactor>
</comment>
<feature type="binding site" evidence="7">
    <location>
        <position position="86"/>
    </location>
    <ligand>
        <name>[2Fe-2S] cluster</name>
        <dbReference type="ChEBI" id="CHEBI:190135"/>
    </ligand>
</feature>
<dbReference type="RefSeq" id="WP_146885730.1">
    <property type="nucleotide sequence ID" value="NZ_BJYG01000004.1"/>
</dbReference>
<reference evidence="8 9" key="1">
    <citation type="submission" date="2019-07" db="EMBL/GenBank/DDBJ databases">
        <title>Whole genome shotgun sequence of Acetobacter oeni NBRC 105207.</title>
        <authorList>
            <person name="Hosoyama A."/>
            <person name="Uohara A."/>
            <person name="Ohji S."/>
            <person name="Ichikawa N."/>
        </authorList>
    </citation>
    <scope>NUCLEOTIDE SEQUENCE [LARGE SCALE GENOMIC DNA]</scope>
    <source>
        <strain evidence="8 9">NBRC 105207</strain>
    </source>
</reference>
<keyword evidence="3 7" id="KW-0479">Metal-binding</keyword>
<dbReference type="Pfam" id="PF01257">
    <property type="entry name" value="2Fe-2S_thioredx"/>
    <property type="match status" value="1"/>
</dbReference>
<evidence type="ECO:0000256" key="7">
    <source>
        <dbReference type="PIRSR" id="PIRSR000216-1"/>
    </source>
</evidence>
<evidence type="ECO:0000313" key="8">
    <source>
        <dbReference type="EMBL" id="GEN62300.1"/>
    </source>
</evidence>
<comment type="cofactor">
    <cofactor evidence="7">
        <name>[2Fe-2S] cluster</name>
        <dbReference type="ChEBI" id="CHEBI:190135"/>
    </cofactor>
    <text evidence="7">Binds 1 [2Fe-2S] cluster.</text>
</comment>
<name>A0A511XH80_9PROT</name>
<dbReference type="InterPro" id="IPR036249">
    <property type="entry name" value="Thioredoxin-like_sf"/>
</dbReference>
<keyword evidence="5 7" id="KW-0411">Iron-sulfur</keyword>
<dbReference type="InterPro" id="IPR041921">
    <property type="entry name" value="NuoE_N"/>
</dbReference>
<evidence type="ECO:0000313" key="9">
    <source>
        <dbReference type="Proteomes" id="UP000321746"/>
    </source>
</evidence>
<keyword evidence="2 7" id="KW-0001">2Fe-2S</keyword>
<organism evidence="8 9">
    <name type="scientific">Acetobacter oeni</name>
    <dbReference type="NCBI Taxonomy" id="304077"/>
    <lineage>
        <taxon>Bacteria</taxon>
        <taxon>Pseudomonadati</taxon>
        <taxon>Pseudomonadota</taxon>
        <taxon>Alphaproteobacteria</taxon>
        <taxon>Acetobacterales</taxon>
        <taxon>Acetobacteraceae</taxon>
        <taxon>Acetobacter</taxon>
    </lineage>
</organism>
<dbReference type="EMBL" id="BJYG01000004">
    <property type="protein sequence ID" value="GEN62300.1"/>
    <property type="molecule type" value="Genomic_DNA"/>
</dbReference>
<dbReference type="PIRSF" id="PIRSF000216">
    <property type="entry name" value="NADH_DH_24kDa"/>
    <property type="match status" value="1"/>
</dbReference>
<keyword evidence="9" id="KW-1185">Reference proteome</keyword>
<dbReference type="NCBIfam" id="NF005722">
    <property type="entry name" value="PRK07539.1-2"/>
    <property type="match status" value="1"/>
</dbReference>
<evidence type="ECO:0000256" key="3">
    <source>
        <dbReference type="ARBA" id="ARBA00022723"/>
    </source>
</evidence>
<keyword evidence="4 7" id="KW-0408">Iron</keyword>
<sequence length="165" mass="18248">MSTADHPLPDDLQAEILALARAEPHPRSACVAALQRVQSRYRWISTHHLRDVARLLDMSPDDLDGIATCFNLLFRKPVGRHVILLCDSISCWIMGRDHLCDHLCRTLAIRPGETTEDGAITLLPTVCLGHCDHAPAMLVDDTLCGDVDLPMLARLTDTLTEEPPP</sequence>
<dbReference type="GO" id="GO:0046872">
    <property type="term" value="F:metal ion binding"/>
    <property type="evidence" value="ECO:0007669"/>
    <property type="project" value="UniProtKB-KW"/>
</dbReference>
<gene>
    <name evidence="8" type="primary">nuoE</name>
    <name evidence="8" type="ORF">AOE01nite_05240</name>
</gene>
<dbReference type="SUPFAM" id="SSF52833">
    <property type="entry name" value="Thioredoxin-like"/>
    <property type="match status" value="1"/>
</dbReference>
<evidence type="ECO:0000256" key="5">
    <source>
        <dbReference type="ARBA" id="ARBA00023014"/>
    </source>
</evidence>
<dbReference type="PANTHER" id="PTHR10371">
    <property type="entry name" value="NADH DEHYDROGENASE UBIQUINONE FLAVOPROTEIN 2, MITOCHONDRIAL"/>
    <property type="match status" value="1"/>
</dbReference>
<evidence type="ECO:0000256" key="4">
    <source>
        <dbReference type="ARBA" id="ARBA00023004"/>
    </source>
</evidence>
<proteinExistence type="inferred from homology"/>
<dbReference type="CDD" id="cd03064">
    <property type="entry name" value="TRX_Fd_NuoE"/>
    <property type="match status" value="1"/>
</dbReference>
<comment type="similarity">
    <text evidence="1">Belongs to the complex I 24 kDa subunit family.</text>
</comment>
<dbReference type="InterPro" id="IPR002023">
    <property type="entry name" value="NuoE-like"/>
</dbReference>
<evidence type="ECO:0000256" key="2">
    <source>
        <dbReference type="ARBA" id="ARBA00022714"/>
    </source>
</evidence>
<dbReference type="GO" id="GO:0051537">
    <property type="term" value="F:2 iron, 2 sulfur cluster binding"/>
    <property type="evidence" value="ECO:0007669"/>
    <property type="project" value="UniProtKB-KW"/>
</dbReference>
<feature type="binding site" evidence="7">
    <location>
        <position position="127"/>
    </location>
    <ligand>
        <name>[2Fe-2S] cluster</name>
        <dbReference type="ChEBI" id="CHEBI:190135"/>
    </ligand>
</feature>
<dbReference type="Gene3D" id="3.40.30.10">
    <property type="entry name" value="Glutaredoxin"/>
    <property type="match status" value="1"/>
</dbReference>
<protein>
    <submittedName>
        <fullName evidence="8">NADH-quinone oxidoreductase subunit E</fullName>
    </submittedName>
</protein>
<dbReference type="InterPro" id="IPR042128">
    <property type="entry name" value="NuoE_dom"/>
</dbReference>
<feature type="binding site" evidence="7">
    <location>
        <position position="91"/>
    </location>
    <ligand>
        <name>[2Fe-2S] cluster</name>
        <dbReference type="ChEBI" id="CHEBI:190135"/>
    </ligand>
</feature>